<dbReference type="Proteomes" id="UP000054770">
    <property type="component" value="Unassembled WGS sequence"/>
</dbReference>
<dbReference type="InterPro" id="IPR032466">
    <property type="entry name" value="Metal_Hydrolase"/>
</dbReference>
<evidence type="ECO:0000313" key="3">
    <source>
        <dbReference type="Proteomes" id="UP000054770"/>
    </source>
</evidence>
<dbReference type="AlphaFoldDB" id="A0A158L3P1"/>
<feature type="domain" description="Amidohydrolase-related" evidence="1">
    <location>
        <begin position="32"/>
        <end position="292"/>
    </location>
</feature>
<comment type="caution">
    <text evidence="2">The sequence shown here is derived from an EMBL/GenBank/DDBJ whole genome shotgun (WGS) entry which is preliminary data.</text>
</comment>
<gene>
    <name evidence="2" type="ORF">AWB68_08415</name>
</gene>
<protein>
    <submittedName>
        <fullName evidence="2">Amidohydrolase 2</fullName>
    </submittedName>
</protein>
<dbReference type="SUPFAM" id="SSF51556">
    <property type="entry name" value="Metallo-dependent hydrolases"/>
    <property type="match status" value="1"/>
</dbReference>
<evidence type="ECO:0000313" key="2">
    <source>
        <dbReference type="EMBL" id="SAL87470.1"/>
    </source>
</evidence>
<evidence type="ECO:0000259" key="1">
    <source>
        <dbReference type="Pfam" id="PF04909"/>
    </source>
</evidence>
<dbReference type="PANTHER" id="PTHR35563:SF2">
    <property type="entry name" value="BARREL METAL-DEPENDENT HYDROLASE, PUTATIVE (AFU_ORTHOLOGUE AFUA_1G16240)-RELATED"/>
    <property type="match status" value="1"/>
</dbReference>
<dbReference type="EMBL" id="FCON02000293">
    <property type="protein sequence ID" value="SAL87470.1"/>
    <property type="molecule type" value="Genomic_DNA"/>
</dbReference>
<proteinExistence type="predicted"/>
<dbReference type="RefSeq" id="WP_200828952.1">
    <property type="nucleotide sequence ID" value="NZ_FCON02000293.1"/>
</dbReference>
<organism evidence="2 3">
    <name type="scientific">Caballeronia choica</name>
    <dbReference type="NCBI Taxonomy" id="326476"/>
    <lineage>
        <taxon>Bacteria</taxon>
        <taxon>Pseudomonadati</taxon>
        <taxon>Pseudomonadota</taxon>
        <taxon>Betaproteobacteria</taxon>
        <taxon>Burkholderiales</taxon>
        <taxon>Burkholderiaceae</taxon>
        <taxon>Caballeronia</taxon>
    </lineage>
</organism>
<accession>A0A158L3P1</accession>
<name>A0A158L3P1_9BURK</name>
<keyword evidence="3" id="KW-1185">Reference proteome</keyword>
<dbReference type="InterPro" id="IPR052358">
    <property type="entry name" value="Aro_Compnd_Degr_Hydrolases"/>
</dbReference>
<dbReference type="InterPro" id="IPR006680">
    <property type="entry name" value="Amidohydro-rel"/>
</dbReference>
<sequence length="299" mass="33117">MTTNVPDRLAVCPAPDRNPRAPKRFRMPWGAVDTHAHVIGAPPDYPLIENRSYTPPPAAGEDYFRMLDATGVTFGVLVQVSVHGTDNRLLMKMLDRYPERLRGIAVAPHDLPEREWLRMKDAGVVGLRLNTLSGGGIGLDQLDSYEALCAEFGWHLQFLTDTSRLEPVASRLSRLRVPYIMDHMGHFAVSDGPQSAGMRVMLKLMADGAWVKLSGAYRVSDAPGYRDTMPFARALIEAAPERCVWGSDWPHPAYWGAMPNDGDLLDLLADWAPDEAVRNAILADNAQRLYGFPNSPVVD</sequence>
<dbReference type="Gene3D" id="3.20.20.140">
    <property type="entry name" value="Metal-dependent hydrolases"/>
    <property type="match status" value="1"/>
</dbReference>
<dbReference type="PANTHER" id="PTHR35563">
    <property type="entry name" value="BARREL METAL-DEPENDENT HYDROLASE, PUTATIVE (AFU_ORTHOLOGUE AFUA_1G16240)-RELATED"/>
    <property type="match status" value="1"/>
</dbReference>
<reference evidence="2" key="1">
    <citation type="submission" date="2016-01" db="EMBL/GenBank/DDBJ databases">
        <authorList>
            <person name="Peeters C."/>
        </authorList>
    </citation>
    <scope>NUCLEOTIDE SEQUENCE [LARGE SCALE GENOMIC DNA]</scope>
    <source>
        <strain evidence="2">LMG 22940</strain>
    </source>
</reference>
<dbReference type="Pfam" id="PF04909">
    <property type="entry name" value="Amidohydro_2"/>
    <property type="match status" value="1"/>
</dbReference>
<dbReference type="GO" id="GO:0016787">
    <property type="term" value="F:hydrolase activity"/>
    <property type="evidence" value="ECO:0007669"/>
    <property type="project" value="UniProtKB-KW"/>
</dbReference>